<reference evidence="1 2" key="1">
    <citation type="journal article" date="2013" name="Genome Announc.">
        <title>Genome Sequence of Thalassolituus oleivorans MIL-1 (DSM 14913T).</title>
        <authorList>
            <person name="Golyshin P.N."/>
            <person name="Werner J."/>
            <person name="Chernikova T.N."/>
            <person name="Tran H."/>
            <person name="Ferrer M."/>
            <person name="Yakimov M.M."/>
            <person name="Teeling H."/>
            <person name="Golyshina O.V."/>
        </authorList>
    </citation>
    <scope>NUCLEOTIDE SEQUENCE [LARGE SCALE GENOMIC DNA]</scope>
    <source>
        <strain evidence="1 2">MIL-1</strain>
    </source>
</reference>
<evidence type="ECO:0000313" key="1">
    <source>
        <dbReference type="EMBL" id="CCU72785.1"/>
    </source>
</evidence>
<dbReference type="KEGG" id="tol:TOL_2383"/>
<evidence type="ECO:0000313" key="2">
    <source>
        <dbReference type="Proteomes" id="UP000011866"/>
    </source>
</evidence>
<dbReference type="Proteomes" id="UP000011866">
    <property type="component" value="Chromosome"/>
</dbReference>
<proteinExistence type="predicted"/>
<dbReference type="RefSeq" id="WP_015487503.1">
    <property type="nucleotide sequence ID" value="NC_020888.1"/>
</dbReference>
<dbReference type="EMBL" id="HF680312">
    <property type="protein sequence ID" value="CCU72785.1"/>
    <property type="molecule type" value="Genomic_DNA"/>
</dbReference>
<protein>
    <submittedName>
        <fullName evidence="1">Uncharacterized protein</fullName>
    </submittedName>
</protein>
<dbReference type="HOGENOM" id="CLU_1371622_0_0_6"/>
<sequence length="199" mass="22022">MIRNYIFAFAFLITPLIAQSSESEDWGGLEVNVFEVDLTLVPKGVFDFAGEDYLKANEKAVVVSAISPNQALKNGLIGKLVLGVLDPNSKKISERTFIQNQEFRLLVQQLAAIGDEPGLKEYISTQNPEFVAAIDQRTANPMGNVPNEDIIGFYIIKNGKIDSFNQNKNYKLVTKDGVAKFTPGVVKQLQELINRASEI</sequence>
<accession>M5E5N4</accession>
<dbReference type="AlphaFoldDB" id="M5E5N4"/>
<name>M5E5N4_9GAMM</name>
<organism evidence="1 2">
    <name type="scientific">Thalassolituus oleivorans MIL-1</name>
    <dbReference type="NCBI Taxonomy" id="1298593"/>
    <lineage>
        <taxon>Bacteria</taxon>
        <taxon>Pseudomonadati</taxon>
        <taxon>Pseudomonadota</taxon>
        <taxon>Gammaproteobacteria</taxon>
        <taxon>Oceanospirillales</taxon>
        <taxon>Oceanospirillaceae</taxon>
        <taxon>Thalassolituus</taxon>
    </lineage>
</organism>
<keyword evidence="2" id="KW-1185">Reference proteome</keyword>
<dbReference type="GeneID" id="79177177"/>
<gene>
    <name evidence="1" type="ORF">TOL_2383</name>
</gene>